<sequence>MSGSIHVDTAALRAAAGHLDVLFDDASSQLNTTDAALADSGAAWPEAAGVAFGRFTSYLDDRRELLQRTVAEMSASLAESARRYDTQDGTTAGHLDAVTPATSLDL</sequence>
<proteinExistence type="predicted"/>
<gene>
    <name evidence="2" type="ORF">EP51_31700</name>
</gene>
<evidence type="ECO:0000256" key="1">
    <source>
        <dbReference type="SAM" id="MobiDB-lite"/>
    </source>
</evidence>
<feature type="region of interest" description="Disordered" evidence="1">
    <location>
        <begin position="77"/>
        <end position="106"/>
    </location>
</feature>
<dbReference type="Proteomes" id="UP000028488">
    <property type="component" value="Chromosome"/>
</dbReference>
<accession>A0A076EUJ4</accession>
<reference evidence="2 3" key="1">
    <citation type="submission" date="2014-07" db="EMBL/GenBank/DDBJ databases">
        <title>Genome Sequence of Rhodococcus opacus Strain R7, a Biodegrader of Mono- and Polycyclic Aromatic Hydrocarbons.</title>
        <authorList>
            <person name="Di Gennaro P."/>
            <person name="Zampolli J."/>
            <person name="Presti I."/>
            <person name="Cappelletti M."/>
            <person name="D'Ursi P."/>
            <person name="Orro A."/>
            <person name="Mezzelani A."/>
            <person name="Milanesi L."/>
        </authorList>
    </citation>
    <scope>NUCLEOTIDE SEQUENCE [LARGE SCALE GENOMIC DNA]</scope>
    <source>
        <strain evidence="2 3">R7</strain>
    </source>
</reference>
<dbReference type="InterPro" id="IPR022536">
    <property type="entry name" value="EspC"/>
</dbReference>
<dbReference type="AlphaFoldDB" id="A0A076EUJ4"/>
<dbReference type="RefSeq" id="WP_128641477.1">
    <property type="nucleotide sequence ID" value="NZ_CP008947.1"/>
</dbReference>
<evidence type="ECO:0000313" key="2">
    <source>
        <dbReference type="EMBL" id="AII08948.1"/>
    </source>
</evidence>
<evidence type="ECO:0000313" key="3">
    <source>
        <dbReference type="Proteomes" id="UP000028488"/>
    </source>
</evidence>
<evidence type="ECO:0008006" key="4">
    <source>
        <dbReference type="Google" id="ProtNLM"/>
    </source>
</evidence>
<name>A0A076EUJ4_RHOOP</name>
<dbReference type="GO" id="GO:0009306">
    <property type="term" value="P:protein secretion"/>
    <property type="evidence" value="ECO:0007669"/>
    <property type="project" value="InterPro"/>
</dbReference>
<dbReference type="EMBL" id="CP008947">
    <property type="protein sequence ID" value="AII08948.1"/>
    <property type="molecule type" value="Genomic_DNA"/>
</dbReference>
<dbReference type="InterPro" id="IPR036689">
    <property type="entry name" value="ESAT-6-like_sf"/>
</dbReference>
<protein>
    <recommendedName>
        <fullName evidence="4">ESX-1 secretion-associated protein</fullName>
    </recommendedName>
</protein>
<organism evidence="2 3">
    <name type="scientific">Rhodococcus opacus</name>
    <name type="common">Nocardia opaca</name>
    <dbReference type="NCBI Taxonomy" id="37919"/>
    <lineage>
        <taxon>Bacteria</taxon>
        <taxon>Bacillati</taxon>
        <taxon>Actinomycetota</taxon>
        <taxon>Actinomycetes</taxon>
        <taxon>Mycobacteriales</taxon>
        <taxon>Nocardiaceae</taxon>
        <taxon>Rhodococcus</taxon>
    </lineage>
</organism>
<dbReference type="Gene3D" id="1.10.287.1060">
    <property type="entry name" value="ESAT-6-like"/>
    <property type="match status" value="1"/>
</dbReference>
<dbReference type="SUPFAM" id="SSF140453">
    <property type="entry name" value="EsxAB dimer-like"/>
    <property type="match status" value="1"/>
</dbReference>
<dbReference type="Pfam" id="PF10824">
    <property type="entry name" value="T7SS_ESX_EspC"/>
    <property type="match status" value="1"/>
</dbReference>
<dbReference type="eggNOG" id="COG4842">
    <property type="taxonomic scope" value="Bacteria"/>
</dbReference>